<name>A0AC61DBK4_9FIRM</name>
<reference evidence="1" key="1">
    <citation type="submission" date="2017-10" db="EMBL/GenBank/DDBJ databases">
        <title>Genome sequence of cellulolytic Lachnospiraceae bacterium XHS1971 isolated from hotspring sediment.</title>
        <authorList>
            <person name="Vasudevan G."/>
            <person name="Joshi A.J."/>
            <person name="Hivarkar S."/>
            <person name="Lanjekar V.B."/>
            <person name="Dhakephalkar P.K."/>
            <person name="Dagar S."/>
        </authorList>
    </citation>
    <scope>NUCLEOTIDE SEQUENCE</scope>
    <source>
        <strain evidence="1">XHS1971</strain>
    </source>
</reference>
<organism evidence="1 2">
    <name type="scientific">Sporanaerobium hydrogeniformans</name>
    <dbReference type="NCBI Taxonomy" id="3072179"/>
    <lineage>
        <taxon>Bacteria</taxon>
        <taxon>Bacillati</taxon>
        <taxon>Bacillota</taxon>
        <taxon>Clostridia</taxon>
        <taxon>Lachnospirales</taxon>
        <taxon>Lachnospiraceae</taxon>
        <taxon>Sporanaerobium</taxon>
    </lineage>
</organism>
<dbReference type="EMBL" id="PEDL01000009">
    <property type="protein sequence ID" value="PHV70606.1"/>
    <property type="molecule type" value="Genomic_DNA"/>
</dbReference>
<gene>
    <name evidence="1" type="ORF">CS063_09905</name>
</gene>
<dbReference type="Proteomes" id="UP000224460">
    <property type="component" value="Unassembled WGS sequence"/>
</dbReference>
<proteinExistence type="predicted"/>
<evidence type="ECO:0000313" key="2">
    <source>
        <dbReference type="Proteomes" id="UP000224460"/>
    </source>
</evidence>
<protein>
    <submittedName>
        <fullName evidence="1">Uncharacterized protein</fullName>
    </submittedName>
</protein>
<keyword evidence="2" id="KW-1185">Reference proteome</keyword>
<accession>A0AC61DBK4</accession>
<sequence length="64" mass="7337">MITRMNYSSNQNLLLDKIFIGCIKDIKLVEAKKAIQKVTSQLIVSGYSKEELRECIDMLTTNNK</sequence>
<evidence type="ECO:0000313" key="1">
    <source>
        <dbReference type="EMBL" id="PHV70606.1"/>
    </source>
</evidence>
<comment type="caution">
    <text evidence="1">The sequence shown here is derived from an EMBL/GenBank/DDBJ whole genome shotgun (WGS) entry which is preliminary data.</text>
</comment>